<dbReference type="Pfam" id="PF13604">
    <property type="entry name" value="AAA_30"/>
    <property type="match status" value="1"/>
</dbReference>
<feature type="domain" description="NERD" evidence="1">
    <location>
        <begin position="10"/>
        <end position="126"/>
    </location>
</feature>
<dbReference type="RefSeq" id="WP_275413624.1">
    <property type="nucleotide sequence ID" value="NZ_BONW01000033.1"/>
</dbReference>
<dbReference type="Pfam" id="PF08378">
    <property type="entry name" value="NERD"/>
    <property type="match status" value="1"/>
</dbReference>
<dbReference type="Pfam" id="PF13538">
    <property type="entry name" value="UvrD_C_2"/>
    <property type="match status" value="1"/>
</dbReference>
<gene>
    <name evidence="2" type="ORF">Pen02_60500</name>
</gene>
<dbReference type="Proteomes" id="UP000646749">
    <property type="component" value="Unassembled WGS sequence"/>
</dbReference>
<evidence type="ECO:0000313" key="3">
    <source>
        <dbReference type="Proteomes" id="UP000646749"/>
    </source>
</evidence>
<dbReference type="Gene3D" id="3.40.50.300">
    <property type="entry name" value="P-loop containing nucleotide triphosphate hydrolases"/>
    <property type="match status" value="2"/>
</dbReference>
<protein>
    <recommendedName>
        <fullName evidence="1">NERD domain-containing protein</fullName>
    </recommendedName>
</protein>
<accession>A0ABQ4E8Z1</accession>
<reference evidence="2 3" key="1">
    <citation type="submission" date="2021-01" db="EMBL/GenBank/DDBJ databases">
        <title>Whole genome shotgun sequence of Plantactinospora endophytica NBRC 110450.</title>
        <authorList>
            <person name="Komaki H."/>
            <person name="Tamura T."/>
        </authorList>
    </citation>
    <scope>NUCLEOTIDE SEQUENCE [LARGE SCALE GENOMIC DNA]</scope>
    <source>
        <strain evidence="2 3">NBRC 110450</strain>
    </source>
</reference>
<dbReference type="PROSITE" id="PS50965">
    <property type="entry name" value="NERD"/>
    <property type="match status" value="1"/>
</dbReference>
<keyword evidence="3" id="KW-1185">Reference proteome</keyword>
<dbReference type="SMART" id="SM00382">
    <property type="entry name" value="AAA"/>
    <property type="match status" value="1"/>
</dbReference>
<dbReference type="InterPro" id="IPR011528">
    <property type="entry name" value="NERD"/>
</dbReference>
<comment type="caution">
    <text evidence="2">The sequence shown here is derived from an EMBL/GenBank/DDBJ whole genome shotgun (WGS) entry which is preliminary data.</text>
</comment>
<dbReference type="InterPro" id="IPR027785">
    <property type="entry name" value="UvrD-like_helicase_C"/>
</dbReference>
<evidence type="ECO:0000259" key="1">
    <source>
        <dbReference type="PROSITE" id="PS50965"/>
    </source>
</evidence>
<sequence>MVPEPISPSTQSAAETSLYRRLKLLDTGWSVALHSLNLPEHSWKRVSEIDFVVVGSRGVYVLEVKGGFVGCTNGIWTYRDRSGAERRRRESPFAQVNDAMFVLQRRLDEILGHDVMRRVPIGYGVVAPDCDLSSQVSVEWAEETLIDRRQLDRPDGLQRSLGRLAAYWRAKPGRRDATLDAPMIDKIVQALRPTFDTVPTLRQIVTDAEADLVALTTNQYRALDTYGRNPRILVEGGAGTGKTMLAAELCRRAAADGRRVLFTCRSQVVAGFVRHQPGLESVEVVALANLPDVVAGPFDAIVVDEAQDIINFPDLSRLEALLSGGLGDGFWYMFLDSNNQRGLVGSCDDEALAYLRSMRPTEVVLRDNCRNTRQIVSSTHRVTGADTGVSSAGDGPEVTTVVEPDPTRQAAAAALELDRLEENGIPGTEITLLSPLPLQESVFSGLPARWRRRVDVLDLRGLRRPTRGRIAFARVEDFKGLESRFVLLGDVDMAHMAVTERVRNLYVGMTRARVGLWIVTGERSVGSEV</sequence>
<dbReference type="SUPFAM" id="SSF52540">
    <property type="entry name" value="P-loop containing nucleoside triphosphate hydrolases"/>
    <property type="match status" value="1"/>
</dbReference>
<dbReference type="EMBL" id="BONW01000033">
    <property type="protein sequence ID" value="GIG91114.1"/>
    <property type="molecule type" value="Genomic_DNA"/>
</dbReference>
<dbReference type="InterPro" id="IPR027417">
    <property type="entry name" value="P-loop_NTPase"/>
</dbReference>
<evidence type="ECO:0000313" key="2">
    <source>
        <dbReference type="EMBL" id="GIG91114.1"/>
    </source>
</evidence>
<name>A0ABQ4E8Z1_9ACTN</name>
<proteinExistence type="predicted"/>
<organism evidence="2 3">
    <name type="scientific">Plantactinospora endophytica</name>
    <dbReference type="NCBI Taxonomy" id="673535"/>
    <lineage>
        <taxon>Bacteria</taxon>
        <taxon>Bacillati</taxon>
        <taxon>Actinomycetota</taxon>
        <taxon>Actinomycetes</taxon>
        <taxon>Micromonosporales</taxon>
        <taxon>Micromonosporaceae</taxon>
        <taxon>Plantactinospora</taxon>
    </lineage>
</organism>
<dbReference type="InterPro" id="IPR003593">
    <property type="entry name" value="AAA+_ATPase"/>
</dbReference>